<dbReference type="Pfam" id="PF05226">
    <property type="entry name" value="CHASE2"/>
    <property type="match status" value="1"/>
</dbReference>
<evidence type="ECO:0000256" key="4">
    <source>
        <dbReference type="SAM" id="Phobius"/>
    </source>
</evidence>
<gene>
    <name evidence="7" type="ORF">DSM104443_03931</name>
</gene>
<dbReference type="AlphaFoldDB" id="A0A6M4H111"/>
<dbReference type="PANTHER" id="PTHR43156">
    <property type="entry name" value="STAGE II SPORULATION PROTEIN E-RELATED"/>
    <property type="match status" value="1"/>
</dbReference>
<keyword evidence="4" id="KW-0812">Transmembrane</keyword>
<evidence type="ECO:0008006" key="9">
    <source>
        <dbReference type="Google" id="ProtNLM"/>
    </source>
</evidence>
<evidence type="ECO:0000259" key="5">
    <source>
        <dbReference type="SMART" id="SM00331"/>
    </source>
</evidence>
<sequence>MQQPVVIVGIDEHSLREFGQWPWPRTRMGDLIRAISAGKPAAIGLDLFFPEPDRYSPGNLVAMMPGITSEAARLLMSLPTNDSLFANAITESPAPVILGISGENDADSITKQVPKSTPVRLFTQRELPIHQFKSHIGNVSVLVSAAASSALMNEGEQGAIVRRSPLVARLAGGTFGALGLETLRQGMQADLVVRDRGYGLIQIEMGEAKVLAQEDGTAWIRFGHHDDTRFVTAYDVMLGKIAEGQFENKIVLVGMMGLGVTDYKVTPLAEFNPGVEVHAQIAENLYNGVSLVRPSPMPRLEALILIVLGFLVVRFVPRTRAQYGFAIVVGGIGATLAAGLLLFAEFGILLDPIVPSLGALGAFGMMLVGTLANSERQRRQLREQAARVAGELDAAKRIQMGLLPNPAETLASERRVLVAALLEPARTVGGDFYDCFLIGDRYLFFVVADVSGKGLPAALFMASVKSQIKSSALQGGEVGAMLTRAQDEIERENPEQLFVTAFAGLLDLHSGRLEYANAGHEPPYARRPHSAPERLGESGGPPLGVVDEFRFPSAERTLVPGEWICVVTDGATEAMNPERAFFGVERLRTALGWVPDDVTPEDVIRRLRDDVRKFADGAEAPDDLTLLALQWKGN</sequence>
<feature type="coiled-coil region" evidence="2">
    <location>
        <begin position="371"/>
        <end position="398"/>
    </location>
</feature>
<feature type="transmembrane region" description="Helical" evidence="4">
    <location>
        <begin position="353"/>
        <end position="372"/>
    </location>
</feature>
<dbReference type="SUPFAM" id="SSF81606">
    <property type="entry name" value="PP2C-like"/>
    <property type="match status" value="1"/>
</dbReference>
<keyword evidence="8" id="KW-1185">Reference proteome</keyword>
<organism evidence="7 8">
    <name type="scientific">Usitatibacter rugosus</name>
    <dbReference type="NCBI Taxonomy" id="2732067"/>
    <lineage>
        <taxon>Bacteria</taxon>
        <taxon>Pseudomonadati</taxon>
        <taxon>Pseudomonadota</taxon>
        <taxon>Betaproteobacteria</taxon>
        <taxon>Nitrosomonadales</taxon>
        <taxon>Usitatibacteraceae</taxon>
        <taxon>Usitatibacter</taxon>
    </lineage>
</organism>
<name>A0A6M4H111_9PROT</name>
<keyword evidence="2" id="KW-0175">Coiled coil</keyword>
<keyword evidence="4" id="KW-1133">Transmembrane helix</keyword>
<dbReference type="InterPro" id="IPR001932">
    <property type="entry name" value="PPM-type_phosphatase-like_dom"/>
</dbReference>
<proteinExistence type="predicted"/>
<keyword evidence="4" id="KW-0472">Membrane</keyword>
<evidence type="ECO:0000259" key="6">
    <source>
        <dbReference type="SMART" id="SM01080"/>
    </source>
</evidence>
<protein>
    <recommendedName>
        <fullName evidence="9">Serine phosphatase RsbU (Regulator of sigma subunit)</fullName>
    </recommendedName>
</protein>
<evidence type="ECO:0000256" key="1">
    <source>
        <dbReference type="ARBA" id="ARBA00022801"/>
    </source>
</evidence>
<feature type="region of interest" description="Disordered" evidence="3">
    <location>
        <begin position="519"/>
        <end position="539"/>
    </location>
</feature>
<keyword evidence="1" id="KW-0378">Hydrolase</keyword>
<dbReference type="KEGG" id="uru:DSM104443_03931"/>
<dbReference type="PANTHER" id="PTHR43156:SF2">
    <property type="entry name" value="STAGE II SPORULATION PROTEIN E"/>
    <property type="match status" value="1"/>
</dbReference>
<dbReference type="SMART" id="SM00331">
    <property type="entry name" value="PP2C_SIG"/>
    <property type="match status" value="1"/>
</dbReference>
<dbReference type="EMBL" id="CP053069">
    <property type="protein sequence ID" value="QJR12838.1"/>
    <property type="molecule type" value="Genomic_DNA"/>
</dbReference>
<dbReference type="Pfam" id="PF07228">
    <property type="entry name" value="SpoIIE"/>
    <property type="match status" value="1"/>
</dbReference>
<reference evidence="7 8" key="1">
    <citation type="submission" date="2020-04" db="EMBL/GenBank/DDBJ databases">
        <title>Usitatibacter rugosus gen. nov., sp. nov. and Usitatibacter palustris sp. nov., novel members of Usitatibacteraceae fam. nov. within the order Nitrosomonadales isolated from soil.</title>
        <authorList>
            <person name="Huber K.J."/>
            <person name="Neumann-Schaal M."/>
            <person name="Geppert A."/>
            <person name="Luckner M."/>
            <person name="Wanner G."/>
            <person name="Overmann J."/>
        </authorList>
    </citation>
    <scope>NUCLEOTIDE SEQUENCE [LARGE SCALE GENOMIC DNA]</scope>
    <source>
        <strain evidence="7 8">0125_3</strain>
    </source>
</reference>
<dbReference type="InterPro" id="IPR052016">
    <property type="entry name" value="Bact_Sigma-Reg"/>
</dbReference>
<accession>A0A6M4H111</accession>
<dbReference type="GO" id="GO:0016791">
    <property type="term" value="F:phosphatase activity"/>
    <property type="evidence" value="ECO:0007669"/>
    <property type="project" value="TreeGrafter"/>
</dbReference>
<feature type="domain" description="PPM-type phosphatase" evidence="5">
    <location>
        <begin position="413"/>
        <end position="631"/>
    </location>
</feature>
<evidence type="ECO:0000313" key="7">
    <source>
        <dbReference type="EMBL" id="QJR12838.1"/>
    </source>
</evidence>
<feature type="transmembrane region" description="Helical" evidence="4">
    <location>
        <begin position="323"/>
        <end position="347"/>
    </location>
</feature>
<evidence type="ECO:0000256" key="2">
    <source>
        <dbReference type="SAM" id="Coils"/>
    </source>
</evidence>
<feature type="domain" description="CHASE2" evidence="6">
    <location>
        <begin position="1"/>
        <end position="312"/>
    </location>
</feature>
<feature type="transmembrane region" description="Helical" evidence="4">
    <location>
        <begin position="300"/>
        <end position="316"/>
    </location>
</feature>
<dbReference type="InterPro" id="IPR007890">
    <property type="entry name" value="CHASE2"/>
</dbReference>
<evidence type="ECO:0000256" key="3">
    <source>
        <dbReference type="SAM" id="MobiDB-lite"/>
    </source>
</evidence>
<dbReference type="Gene3D" id="3.60.40.10">
    <property type="entry name" value="PPM-type phosphatase domain"/>
    <property type="match status" value="1"/>
</dbReference>
<dbReference type="InterPro" id="IPR036457">
    <property type="entry name" value="PPM-type-like_dom_sf"/>
</dbReference>
<dbReference type="Proteomes" id="UP000501534">
    <property type="component" value="Chromosome"/>
</dbReference>
<evidence type="ECO:0000313" key="8">
    <source>
        <dbReference type="Proteomes" id="UP000501534"/>
    </source>
</evidence>
<dbReference type="SMART" id="SM01080">
    <property type="entry name" value="CHASE2"/>
    <property type="match status" value="1"/>
</dbReference>